<keyword evidence="1" id="KW-0472">Membrane</keyword>
<evidence type="ECO:0000313" key="2">
    <source>
        <dbReference type="EMBL" id="KKO74693.1"/>
    </source>
</evidence>
<protein>
    <submittedName>
        <fullName evidence="2">Uncharacterized protein</fullName>
    </submittedName>
</protein>
<reference evidence="2 3" key="1">
    <citation type="journal article" date="2015" name="Environ. Microbiol.">
        <title>Genome analyses suggest the presence of polyploidy and recent human-driven expansions in eight global populations of the honeybee pathogen Nosema ceranae.</title>
        <authorList>
            <person name="Pelin A."/>
            <person name="Selman M."/>
            <person name="Aris-Brosou S."/>
            <person name="Farinelli L."/>
            <person name="Corradi N."/>
        </authorList>
    </citation>
    <scope>NUCLEOTIDE SEQUENCE [LARGE SCALE GENOMIC DNA]</scope>
    <source>
        <strain evidence="2 3">PA08 1199</strain>
    </source>
</reference>
<dbReference type="GeneID" id="36320736"/>
<proteinExistence type="predicted"/>
<evidence type="ECO:0000313" key="3">
    <source>
        <dbReference type="Proteomes" id="UP000034350"/>
    </source>
</evidence>
<evidence type="ECO:0000256" key="1">
    <source>
        <dbReference type="SAM" id="Phobius"/>
    </source>
</evidence>
<sequence>MVNLFFYVALNSILLGNKIIGTIELHNYTALQQSERELVVGADKNKKNSNIENDTLEEIVCLELHEDDREILSNDHQEVQSKSSEDFYKYVVCISGGAFCLTLILFVVVVCYAIKIYDS</sequence>
<accession>A0A0F9WNW7</accession>
<dbReference type="Proteomes" id="UP000034350">
    <property type="component" value="Unassembled WGS sequence"/>
</dbReference>
<name>A0A0F9WNW7_9MICR</name>
<dbReference type="VEuPathDB" id="MicrosporidiaDB:AAJ76_500001942"/>
<gene>
    <name evidence="2" type="ORF">AAJ76_500001942</name>
</gene>
<feature type="transmembrane region" description="Helical" evidence="1">
    <location>
        <begin position="87"/>
        <end position="114"/>
    </location>
</feature>
<dbReference type="AlphaFoldDB" id="A0A0F9WNW7"/>
<dbReference type="EMBL" id="JPQZ01000050">
    <property type="protein sequence ID" value="KKO74693.1"/>
    <property type="molecule type" value="Genomic_DNA"/>
</dbReference>
<dbReference type="RefSeq" id="XP_024330435.1">
    <property type="nucleotide sequence ID" value="XM_024475789.1"/>
</dbReference>
<keyword evidence="1" id="KW-1133">Transmembrane helix</keyword>
<dbReference type="VEuPathDB" id="MicrosporidiaDB:G9O61_00g014330"/>
<keyword evidence="3" id="KW-1185">Reference proteome</keyword>
<keyword evidence="1" id="KW-0812">Transmembrane</keyword>
<organism evidence="2 3">
    <name type="scientific">Vairimorpha ceranae</name>
    <dbReference type="NCBI Taxonomy" id="40302"/>
    <lineage>
        <taxon>Eukaryota</taxon>
        <taxon>Fungi</taxon>
        <taxon>Fungi incertae sedis</taxon>
        <taxon>Microsporidia</taxon>
        <taxon>Nosematidae</taxon>
        <taxon>Vairimorpha</taxon>
    </lineage>
</organism>
<comment type="caution">
    <text evidence="2">The sequence shown here is derived from an EMBL/GenBank/DDBJ whole genome shotgun (WGS) entry which is preliminary data.</text>
</comment>